<dbReference type="Pfam" id="PF02643">
    <property type="entry name" value="DUF192"/>
    <property type="match status" value="1"/>
</dbReference>
<dbReference type="AlphaFoldDB" id="A0A1I3WAV5"/>
<dbReference type="InterPro" id="IPR038695">
    <property type="entry name" value="Saro_0823-like_sf"/>
</dbReference>
<accession>A0A1I3WAV5</accession>
<name>A0A1I3WAV5_9GAMM</name>
<evidence type="ECO:0000313" key="2">
    <source>
        <dbReference type="EMBL" id="SFK03556.1"/>
    </source>
</evidence>
<evidence type="ECO:0000256" key="1">
    <source>
        <dbReference type="SAM" id="SignalP"/>
    </source>
</evidence>
<organism evidence="2 3">
    <name type="scientific">Marinobacter persicus</name>
    <dbReference type="NCBI Taxonomy" id="930118"/>
    <lineage>
        <taxon>Bacteria</taxon>
        <taxon>Pseudomonadati</taxon>
        <taxon>Pseudomonadota</taxon>
        <taxon>Gammaproteobacteria</taxon>
        <taxon>Pseudomonadales</taxon>
        <taxon>Marinobacteraceae</taxon>
        <taxon>Marinobacter</taxon>
    </lineage>
</organism>
<sequence length="166" mass="18507">MKRAALLLAGWSALGLLNLASAGEPQTLPTVEACFIGQNGATGHPVVLETAKTPSERSTGLMWRQELAENTGMLFSYSRERSPDTGFWMYNTRIPLDIAFLDEQGVIVSIRHMEPCEASNPRQCRSYPAGRFFWHAVEMNAGYFEQHDLTPGDRLEWPVTRSQCGS</sequence>
<dbReference type="EMBL" id="FOSC01000009">
    <property type="protein sequence ID" value="SFK03556.1"/>
    <property type="molecule type" value="Genomic_DNA"/>
</dbReference>
<dbReference type="RefSeq" id="WP_227663555.1">
    <property type="nucleotide sequence ID" value="NZ_BMYN01000005.1"/>
</dbReference>
<evidence type="ECO:0000313" key="3">
    <source>
        <dbReference type="Proteomes" id="UP000199445"/>
    </source>
</evidence>
<protein>
    <recommendedName>
        <fullName evidence="4">DUF192 domain-containing protein</fullName>
    </recommendedName>
</protein>
<feature type="signal peptide" evidence="1">
    <location>
        <begin position="1"/>
        <end position="22"/>
    </location>
</feature>
<evidence type="ECO:0008006" key="4">
    <source>
        <dbReference type="Google" id="ProtNLM"/>
    </source>
</evidence>
<reference evidence="2 3" key="1">
    <citation type="submission" date="2016-10" db="EMBL/GenBank/DDBJ databases">
        <authorList>
            <person name="de Groot N.N."/>
        </authorList>
    </citation>
    <scope>NUCLEOTIDE SEQUENCE [LARGE SCALE GENOMIC DNA]</scope>
    <source>
        <strain evidence="2 3">IBRC-M 10445</strain>
    </source>
</reference>
<dbReference type="InterPro" id="IPR003795">
    <property type="entry name" value="DUF192"/>
</dbReference>
<keyword evidence="1" id="KW-0732">Signal</keyword>
<dbReference type="Proteomes" id="UP000199445">
    <property type="component" value="Unassembled WGS sequence"/>
</dbReference>
<dbReference type="PANTHER" id="PTHR37953:SF1">
    <property type="entry name" value="UPF0127 PROTEIN MJ1496"/>
    <property type="match status" value="1"/>
</dbReference>
<dbReference type="Gene3D" id="2.60.120.1140">
    <property type="entry name" value="Protein of unknown function DUF192"/>
    <property type="match status" value="1"/>
</dbReference>
<gene>
    <name evidence="2" type="ORF">SAMN05216429_10971</name>
</gene>
<keyword evidence="3" id="KW-1185">Reference proteome</keyword>
<feature type="chain" id="PRO_5011453214" description="DUF192 domain-containing protein" evidence="1">
    <location>
        <begin position="23"/>
        <end position="166"/>
    </location>
</feature>
<dbReference type="PANTHER" id="PTHR37953">
    <property type="entry name" value="UPF0127 PROTEIN MJ1496"/>
    <property type="match status" value="1"/>
</dbReference>
<proteinExistence type="predicted"/>